<accession>A0A8S1J2Y3</accession>
<keyword evidence="1 2" id="KW-0238">DNA-binding</keyword>
<dbReference type="Pfam" id="PF14493">
    <property type="entry name" value="HTH_40"/>
    <property type="match status" value="1"/>
</dbReference>
<dbReference type="Gene3D" id="2.40.50.140">
    <property type="entry name" value="Nucleic acid-binding proteins"/>
    <property type="match status" value="1"/>
</dbReference>
<evidence type="ECO:0000256" key="2">
    <source>
        <dbReference type="PROSITE-ProRule" id="PRU00252"/>
    </source>
</evidence>
<dbReference type="GO" id="GO:0003697">
    <property type="term" value="F:single-stranded DNA binding"/>
    <property type="evidence" value="ECO:0007669"/>
    <property type="project" value="InterPro"/>
</dbReference>
<dbReference type="EMBL" id="CAJHUC010001622">
    <property type="protein sequence ID" value="CAD7701734.1"/>
    <property type="molecule type" value="Genomic_DNA"/>
</dbReference>
<protein>
    <recommendedName>
        <fullName evidence="3">Helicase Helix-turn-helix domain-containing protein</fullName>
    </recommendedName>
</protein>
<feature type="domain" description="Helicase Helix-turn-helix" evidence="3">
    <location>
        <begin position="123"/>
        <end position="191"/>
    </location>
</feature>
<dbReference type="InterPro" id="IPR012340">
    <property type="entry name" value="NA-bd_OB-fold"/>
</dbReference>
<evidence type="ECO:0000256" key="1">
    <source>
        <dbReference type="ARBA" id="ARBA00023125"/>
    </source>
</evidence>
<evidence type="ECO:0000313" key="5">
    <source>
        <dbReference type="Proteomes" id="UP000708148"/>
    </source>
</evidence>
<dbReference type="InterPro" id="IPR029491">
    <property type="entry name" value="Helicase_HTH"/>
</dbReference>
<organism evidence="4 5">
    <name type="scientific">Ostreobium quekettii</name>
    <dbReference type="NCBI Taxonomy" id="121088"/>
    <lineage>
        <taxon>Eukaryota</taxon>
        <taxon>Viridiplantae</taxon>
        <taxon>Chlorophyta</taxon>
        <taxon>core chlorophytes</taxon>
        <taxon>Ulvophyceae</taxon>
        <taxon>TCBD clade</taxon>
        <taxon>Bryopsidales</taxon>
        <taxon>Ostreobineae</taxon>
        <taxon>Ostreobiaceae</taxon>
        <taxon>Ostreobium</taxon>
    </lineage>
</organism>
<dbReference type="Proteomes" id="UP000708148">
    <property type="component" value="Unassembled WGS sequence"/>
</dbReference>
<keyword evidence="5" id="KW-1185">Reference proteome</keyword>
<name>A0A8S1J2Y3_9CHLO</name>
<evidence type="ECO:0000259" key="3">
    <source>
        <dbReference type="Pfam" id="PF14493"/>
    </source>
</evidence>
<dbReference type="AlphaFoldDB" id="A0A8S1J2Y3"/>
<dbReference type="InterPro" id="IPR000424">
    <property type="entry name" value="Primosome_PriB/ssb"/>
</dbReference>
<comment type="caution">
    <text evidence="4">The sequence shown here is derived from an EMBL/GenBank/DDBJ whole genome shotgun (WGS) entry which is preliminary data.</text>
</comment>
<proteinExistence type="predicted"/>
<sequence>MHFNPDHSNSVSLTGHVMEPPQRRQVRGDLTLVNVVLGCTDPAKGRTQRFKASFWGDNGEQVAAHVQAGMELAVRGRLRQYREEVTISVEEFYVVEGAYTPAPELATQEASLPSLGPNKLDCYDLYQNNRAEVVQIAQRKGIKEATVIGYVADCGAAGYPLDWSSLCRDAYLGPRECVIAVTADAIMEAAEECLSKGSETLESLQASLSKVREVLRQGPSGPMVEAQEDALLGSGFTYAQIRIVLAMMQLGISPDEWNHFIPHPQAGDQVETSVF</sequence>
<dbReference type="PROSITE" id="PS50935">
    <property type="entry name" value="SSB"/>
    <property type="match status" value="1"/>
</dbReference>
<dbReference type="SUPFAM" id="SSF50249">
    <property type="entry name" value="Nucleic acid-binding proteins"/>
    <property type="match status" value="1"/>
</dbReference>
<dbReference type="Pfam" id="PF00436">
    <property type="entry name" value="SSB"/>
    <property type="match status" value="1"/>
</dbReference>
<gene>
    <name evidence="4" type="ORF">OSTQU699_LOCUS7091</name>
</gene>
<reference evidence="4" key="1">
    <citation type="submission" date="2020-12" db="EMBL/GenBank/DDBJ databases">
        <authorList>
            <person name="Iha C."/>
        </authorList>
    </citation>
    <scope>NUCLEOTIDE SEQUENCE</scope>
</reference>
<evidence type="ECO:0000313" key="4">
    <source>
        <dbReference type="EMBL" id="CAD7701734.1"/>
    </source>
</evidence>